<dbReference type="InterPro" id="IPR012337">
    <property type="entry name" value="RNaseH-like_sf"/>
</dbReference>
<feature type="compositionally biased region" description="Basic and acidic residues" evidence="1">
    <location>
        <begin position="1"/>
        <end position="17"/>
    </location>
</feature>
<dbReference type="GO" id="GO:0015074">
    <property type="term" value="P:DNA integration"/>
    <property type="evidence" value="ECO:0007669"/>
    <property type="project" value="InterPro"/>
</dbReference>
<evidence type="ECO:0000256" key="1">
    <source>
        <dbReference type="SAM" id="MobiDB-lite"/>
    </source>
</evidence>
<organism evidence="3 4">
    <name type="scientific">Agrobacterium vitis</name>
    <name type="common">Rhizobium vitis</name>
    <dbReference type="NCBI Taxonomy" id="373"/>
    <lineage>
        <taxon>Bacteria</taxon>
        <taxon>Pseudomonadati</taxon>
        <taxon>Pseudomonadota</taxon>
        <taxon>Alphaproteobacteria</taxon>
        <taxon>Hyphomicrobiales</taxon>
        <taxon>Rhizobiaceae</taxon>
        <taxon>Rhizobium/Agrobacterium group</taxon>
        <taxon>Agrobacterium</taxon>
    </lineage>
</organism>
<dbReference type="EMBL" id="WPHM01000006">
    <property type="protein sequence ID" value="MUZ58489.1"/>
    <property type="molecule type" value="Genomic_DNA"/>
</dbReference>
<dbReference type="AlphaFoldDB" id="A0AAE4WE73"/>
<dbReference type="GO" id="GO:0003676">
    <property type="term" value="F:nucleic acid binding"/>
    <property type="evidence" value="ECO:0007669"/>
    <property type="project" value="InterPro"/>
</dbReference>
<sequence>MEDRWRGQPGFHGDHAVGDGSQGWNQRPSAALAVHGDHSTSSGFRGFPHNRAALRQGSLIQGASPMSFEYTDGRYLQPVKTFHELDVPPDPGRGFDMQCPDLRVGDTFAVFNAEKTRYAMFRFINWFQPAPEFPAVAQFQQLVTNVSITLSIWQIGELNRQARIRPVSGNGAAARNLPGAAAAVNDSQRKGAHRRMAYVDACYLRMIELSVRTLTRRQRADVIMEVAEEIKDPKPPCVNSVYNWQHRDKNGGRFDRLLNFCRQGNSGNYGPREGSEVVRAMQEAVHLAVQAGGQWGMVQAILMALAQPDGDFHHIRDLLLNDDGTCRHSDRTIQRRLHDLNEYERDALESGRDYAETKHMIRLRQVRPNAPLEIVDVDHAVMNIIGIDPELAIAYGRPHILTFRDRHSGIVVGFSISFQPPSYESFFEGLQHMLFEKSIDPLSGASYPWWGRPLKLGTDNAKHLIGLNMKESLKELGIQTVAYRPARGWEKGAEEHLFHILDKAVANRLPGATGHSIAERMKYDKEMQKAMPKMTLPQIRGFLTYYLAYIHHLKPTQGLGELATFQGVPQEIWREGIKKAPAPPLIDPEIFVRIAGQFADVSLDPKKGFVWDDIRYVSPELLFLSTQRASKGRKFKARRSPWNLGVAWIQDPYAKTERWLEVPAAPSDQPYANGLRYYEHRWIKKFLREKMKKAVNAANLLFAKMELAKAVIKAHREQGTIKTGRTLAALYAQTVGKFAMSRRYTMANTQYGEDYTDLASPAIQEAPPTLSSRAGMTVPFNMPNPKDHEPSILQDTQTKSNDPAIAASDIDFDEFGGWLV</sequence>
<evidence type="ECO:0000259" key="2">
    <source>
        <dbReference type="PROSITE" id="PS50994"/>
    </source>
</evidence>
<reference evidence="3 4" key="1">
    <citation type="submission" date="2019-12" db="EMBL/GenBank/DDBJ databases">
        <title>Whole-genome sequencing of Allorhizobium vitis.</title>
        <authorList>
            <person name="Gan H.M."/>
            <person name="Szegedi E."/>
            <person name="Burr T."/>
            <person name="Savka M.A."/>
        </authorList>
    </citation>
    <scope>NUCLEOTIDE SEQUENCE [LARGE SCALE GENOMIC DNA]</scope>
    <source>
        <strain evidence="3 4">CG989</strain>
    </source>
</reference>
<dbReference type="Gene3D" id="3.30.420.10">
    <property type="entry name" value="Ribonuclease H-like superfamily/Ribonuclease H"/>
    <property type="match status" value="1"/>
</dbReference>
<dbReference type="InterPro" id="IPR001584">
    <property type="entry name" value="Integrase_cat-core"/>
</dbReference>
<name>A0AAE4WE73_AGRVI</name>
<feature type="region of interest" description="Disordered" evidence="1">
    <location>
        <begin position="1"/>
        <end position="46"/>
    </location>
</feature>
<comment type="caution">
    <text evidence="3">The sequence shown here is derived from an EMBL/GenBank/DDBJ whole genome shotgun (WGS) entry which is preliminary data.</text>
</comment>
<dbReference type="InterPro" id="IPR036397">
    <property type="entry name" value="RNaseH_sf"/>
</dbReference>
<gene>
    <name evidence="3" type="ORF">GOZ95_13600</name>
</gene>
<dbReference type="PROSITE" id="PS50994">
    <property type="entry name" value="INTEGRASE"/>
    <property type="match status" value="1"/>
</dbReference>
<evidence type="ECO:0000313" key="3">
    <source>
        <dbReference type="EMBL" id="MUZ58489.1"/>
    </source>
</evidence>
<protein>
    <submittedName>
        <fullName evidence="3">DDE-type integrase/transposase/recombinase</fullName>
    </submittedName>
</protein>
<feature type="domain" description="Integrase catalytic" evidence="2">
    <location>
        <begin position="364"/>
        <end position="563"/>
    </location>
</feature>
<feature type="region of interest" description="Disordered" evidence="1">
    <location>
        <begin position="784"/>
        <end position="804"/>
    </location>
</feature>
<dbReference type="Proteomes" id="UP000436692">
    <property type="component" value="Unassembled WGS sequence"/>
</dbReference>
<proteinExistence type="predicted"/>
<dbReference type="SUPFAM" id="SSF53098">
    <property type="entry name" value="Ribonuclease H-like"/>
    <property type="match status" value="1"/>
</dbReference>
<accession>A0AAE4WE73</accession>
<evidence type="ECO:0000313" key="4">
    <source>
        <dbReference type="Proteomes" id="UP000436692"/>
    </source>
</evidence>